<dbReference type="AlphaFoldDB" id="A0A5P1F0M4"/>
<feature type="region of interest" description="Disordered" evidence="1">
    <location>
        <begin position="1"/>
        <end position="141"/>
    </location>
</feature>
<feature type="compositionally biased region" description="Polar residues" evidence="1">
    <location>
        <begin position="39"/>
        <end position="60"/>
    </location>
</feature>
<dbReference type="InterPro" id="IPR008700">
    <property type="entry name" value="TypeIII_avirulence_cleave"/>
</dbReference>
<feature type="compositionally biased region" description="Basic and acidic residues" evidence="1">
    <location>
        <begin position="1"/>
        <end position="35"/>
    </location>
</feature>
<gene>
    <name evidence="3" type="ORF">A4U43_C04F13580</name>
</gene>
<feature type="compositionally biased region" description="Basic and acidic residues" evidence="1">
    <location>
        <begin position="86"/>
        <end position="96"/>
    </location>
</feature>
<dbReference type="GO" id="GO:0005886">
    <property type="term" value="C:plasma membrane"/>
    <property type="evidence" value="ECO:0007669"/>
    <property type="project" value="TreeGrafter"/>
</dbReference>
<dbReference type="OMA" id="ASPMWER"/>
<evidence type="ECO:0000259" key="2">
    <source>
        <dbReference type="Pfam" id="PF05627"/>
    </source>
</evidence>
<dbReference type="InterPro" id="IPR040387">
    <property type="entry name" value="RIN4/NOI4"/>
</dbReference>
<dbReference type="Proteomes" id="UP000243459">
    <property type="component" value="Chromosome 4"/>
</dbReference>
<sequence>MEHAHVPEHSTTHQDARARRSSTDSPYGRHGDPPRKVSRTSGGSDHSVEQSPLRRNQAKSSWERRGSLEGGHGVAPNTPGSRFKTRPGDRGDESPDKSSTVPKFGEWNENDPESGEGFTHIFDKVRKEKQTGSSKVPHITNDSAYLNDYGHGSSGNKASGCCCFSWRKK</sequence>
<feature type="domain" description="RIN4 pathogenic type III effector avirulence factor Avr cleavage site" evidence="2">
    <location>
        <begin position="97"/>
        <end position="130"/>
    </location>
</feature>
<accession>A0A5P1F0M4</accession>
<feature type="compositionally biased region" description="Basic and acidic residues" evidence="1">
    <location>
        <begin position="121"/>
        <end position="130"/>
    </location>
</feature>
<dbReference type="Gramene" id="ONK71905">
    <property type="protein sequence ID" value="ONK71905"/>
    <property type="gene ID" value="A4U43_C04F13580"/>
</dbReference>
<proteinExistence type="predicted"/>
<dbReference type="PANTHER" id="PTHR33159">
    <property type="entry name" value="RPM1-INTERACTING PROTEIN 4 (RIN4) FAMILY PROTEIN"/>
    <property type="match status" value="1"/>
</dbReference>
<evidence type="ECO:0000256" key="1">
    <source>
        <dbReference type="SAM" id="MobiDB-lite"/>
    </source>
</evidence>
<evidence type="ECO:0000313" key="4">
    <source>
        <dbReference type="Proteomes" id="UP000243459"/>
    </source>
</evidence>
<dbReference type="Pfam" id="PF05627">
    <property type="entry name" value="AvrRpt-cleavage"/>
    <property type="match status" value="1"/>
</dbReference>
<dbReference type="EMBL" id="CM007384">
    <property type="protein sequence ID" value="ONK71905.1"/>
    <property type="molecule type" value="Genomic_DNA"/>
</dbReference>
<name>A0A5P1F0M4_ASPOF</name>
<protein>
    <recommendedName>
        <fullName evidence="2">RIN4 pathogenic type III effector avirulence factor Avr cleavage site domain-containing protein</fullName>
    </recommendedName>
</protein>
<organism evidence="3 4">
    <name type="scientific">Asparagus officinalis</name>
    <name type="common">Garden asparagus</name>
    <dbReference type="NCBI Taxonomy" id="4686"/>
    <lineage>
        <taxon>Eukaryota</taxon>
        <taxon>Viridiplantae</taxon>
        <taxon>Streptophyta</taxon>
        <taxon>Embryophyta</taxon>
        <taxon>Tracheophyta</taxon>
        <taxon>Spermatophyta</taxon>
        <taxon>Magnoliopsida</taxon>
        <taxon>Liliopsida</taxon>
        <taxon>Asparagales</taxon>
        <taxon>Asparagaceae</taxon>
        <taxon>Asparagoideae</taxon>
        <taxon>Asparagus</taxon>
    </lineage>
</organism>
<evidence type="ECO:0000313" key="3">
    <source>
        <dbReference type="EMBL" id="ONK71905.1"/>
    </source>
</evidence>
<reference evidence="4" key="1">
    <citation type="journal article" date="2017" name="Nat. Commun.">
        <title>The asparagus genome sheds light on the origin and evolution of a young Y chromosome.</title>
        <authorList>
            <person name="Harkess A."/>
            <person name="Zhou J."/>
            <person name="Xu C."/>
            <person name="Bowers J.E."/>
            <person name="Van der Hulst R."/>
            <person name="Ayyampalayam S."/>
            <person name="Mercati F."/>
            <person name="Riccardi P."/>
            <person name="McKain M.R."/>
            <person name="Kakrana A."/>
            <person name="Tang H."/>
            <person name="Ray J."/>
            <person name="Groenendijk J."/>
            <person name="Arikit S."/>
            <person name="Mathioni S.M."/>
            <person name="Nakano M."/>
            <person name="Shan H."/>
            <person name="Telgmann-Rauber A."/>
            <person name="Kanno A."/>
            <person name="Yue Z."/>
            <person name="Chen H."/>
            <person name="Li W."/>
            <person name="Chen Y."/>
            <person name="Xu X."/>
            <person name="Zhang Y."/>
            <person name="Luo S."/>
            <person name="Chen H."/>
            <person name="Gao J."/>
            <person name="Mao Z."/>
            <person name="Pires J.C."/>
            <person name="Luo M."/>
            <person name="Kudrna D."/>
            <person name="Wing R.A."/>
            <person name="Meyers B.C."/>
            <person name="Yi K."/>
            <person name="Kong H."/>
            <person name="Lavrijsen P."/>
            <person name="Sunseri F."/>
            <person name="Falavigna A."/>
            <person name="Ye Y."/>
            <person name="Leebens-Mack J.H."/>
            <person name="Chen G."/>
        </authorList>
    </citation>
    <scope>NUCLEOTIDE SEQUENCE [LARGE SCALE GENOMIC DNA]</scope>
    <source>
        <strain evidence="4">cv. DH0086</strain>
    </source>
</reference>
<keyword evidence="4" id="KW-1185">Reference proteome</keyword>
<dbReference type="PANTHER" id="PTHR33159:SF101">
    <property type="entry name" value="OS04G0379600 PROTEIN"/>
    <property type="match status" value="1"/>
</dbReference>